<evidence type="ECO:0000313" key="4">
    <source>
        <dbReference type="Proteomes" id="UP000314294"/>
    </source>
</evidence>
<reference evidence="3 4" key="1">
    <citation type="submission" date="2019-03" db="EMBL/GenBank/DDBJ databases">
        <title>First draft genome of Liparis tanakae, snailfish: a comprehensive survey of snailfish specific genes.</title>
        <authorList>
            <person name="Kim W."/>
            <person name="Song I."/>
            <person name="Jeong J.-H."/>
            <person name="Kim D."/>
            <person name="Kim S."/>
            <person name="Ryu S."/>
            <person name="Song J.Y."/>
            <person name="Lee S.K."/>
        </authorList>
    </citation>
    <scope>NUCLEOTIDE SEQUENCE [LARGE SCALE GENOMIC DNA]</scope>
    <source>
        <tissue evidence="3">Muscle</tissue>
    </source>
</reference>
<evidence type="ECO:0000313" key="3">
    <source>
        <dbReference type="EMBL" id="TNN22654.1"/>
    </source>
</evidence>
<keyword evidence="4" id="KW-1185">Reference proteome</keyword>
<feature type="compositionally biased region" description="Pro residues" evidence="1">
    <location>
        <begin position="64"/>
        <end position="78"/>
    </location>
</feature>
<gene>
    <name evidence="3" type="primary">Slc9a4</name>
    <name evidence="3" type="ORF">EYF80_067231</name>
</gene>
<dbReference type="Gene3D" id="6.10.250.2020">
    <property type="match status" value="1"/>
</dbReference>
<comment type="caution">
    <text evidence="3">The sequence shown here is derived from an EMBL/GenBank/DDBJ whole genome shotgun (WGS) entry which is preliminary data.</text>
</comment>
<dbReference type="Proteomes" id="UP000314294">
    <property type="component" value="Unassembled WGS sequence"/>
</dbReference>
<sequence>MQDILSKNMYKIRQKTMNYTNKYNLPDDSPTREILIRRHASVRRSLRAESLREPVSLLVQVSVTPPPAGPPPAGPPPDLHLTSTWPSPDLHLTST</sequence>
<dbReference type="InterPro" id="IPR032103">
    <property type="entry name" value="NHE_CaM-bd"/>
</dbReference>
<dbReference type="EMBL" id="SRLO01021538">
    <property type="protein sequence ID" value="TNN22654.1"/>
    <property type="molecule type" value="Genomic_DNA"/>
</dbReference>
<proteinExistence type="predicted"/>
<feature type="domain" description="Sodium/hydrogen exchanger regulatory region" evidence="2">
    <location>
        <begin position="1"/>
        <end position="51"/>
    </location>
</feature>
<dbReference type="OrthoDB" id="196264at2759"/>
<evidence type="ECO:0000259" key="2">
    <source>
        <dbReference type="Pfam" id="PF16644"/>
    </source>
</evidence>
<accession>A0A4Z2E1U1</accession>
<name>A0A4Z2E1U1_9TELE</name>
<feature type="region of interest" description="Disordered" evidence="1">
    <location>
        <begin position="62"/>
        <end position="95"/>
    </location>
</feature>
<feature type="compositionally biased region" description="Polar residues" evidence="1">
    <location>
        <begin position="81"/>
        <end position="95"/>
    </location>
</feature>
<dbReference type="Pfam" id="PF16644">
    <property type="entry name" value="NEXCaM_BD"/>
    <property type="match status" value="1"/>
</dbReference>
<dbReference type="AlphaFoldDB" id="A0A4Z2E1U1"/>
<protein>
    <submittedName>
        <fullName evidence="3">Sodium/hydrogen exchanger 4</fullName>
    </submittedName>
</protein>
<evidence type="ECO:0000256" key="1">
    <source>
        <dbReference type="SAM" id="MobiDB-lite"/>
    </source>
</evidence>
<organism evidence="3 4">
    <name type="scientific">Liparis tanakae</name>
    <name type="common">Tanaka's snailfish</name>
    <dbReference type="NCBI Taxonomy" id="230148"/>
    <lineage>
        <taxon>Eukaryota</taxon>
        <taxon>Metazoa</taxon>
        <taxon>Chordata</taxon>
        <taxon>Craniata</taxon>
        <taxon>Vertebrata</taxon>
        <taxon>Euteleostomi</taxon>
        <taxon>Actinopterygii</taxon>
        <taxon>Neopterygii</taxon>
        <taxon>Teleostei</taxon>
        <taxon>Neoteleostei</taxon>
        <taxon>Acanthomorphata</taxon>
        <taxon>Eupercaria</taxon>
        <taxon>Perciformes</taxon>
        <taxon>Cottioidei</taxon>
        <taxon>Cottales</taxon>
        <taxon>Liparidae</taxon>
        <taxon>Liparis</taxon>
    </lineage>
</organism>